<dbReference type="InterPro" id="IPR001227">
    <property type="entry name" value="Ac_transferase_dom_sf"/>
</dbReference>
<comment type="caution">
    <text evidence="3">The sequence shown here is derived from an EMBL/GenBank/DDBJ whole genome shotgun (WGS) entry which is preliminary data.</text>
</comment>
<feature type="domain" description="Malonyl-CoA:ACP transacylase (MAT)" evidence="2">
    <location>
        <begin position="21"/>
        <end position="326"/>
    </location>
</feature>
<dbReference type="SMART" id="SM00827">
    <property type="entry name" value="PKS_AT"/>
    <property type="match status" value="1"/>
</dbReference>
<proteinExistence type="predicted"/>
<reference evidence="3" key="1">
    <citation type="submission" date="2021-04" db="EMBL/GenBank/DDBJ databases">
        <title>Genome based classification of Actinospica acidithermotolerans sp. nov., an actinobacterium isolated from an Indonesian hot spring.</title>
        <authorList>
            <person name="Kusuma A.B."/>
            <person name="Putra K.E."/>
            <person name="Nafisah S."/>
            <person name="Loh J."/>
            <person name="Nouioui I."/>
            <person name="Goodfellow M."/>
        </authorList>
    </citation>
    <scope>NUCLEOTIDE SEQUENCE</scope>
    <source>
        <strain evidence="3">CSCA 57</strain>
    </source>
</reference>
<protein>
    <submittedName>
        <fullName evidence="3">ACP S-malonyltransferase</fullName>
    </submittedName>
</protein>
<dbReference type="GO" id="GO:0005835">
    <property type="term" value="C:fatty acid synthase complex"/>
    <property type="evidence" value="ECO:0007669"/>
    <property type="project" value="InterPro"/>
</dbReference>
<feature type="non-terminal residue" evidence="3">
    <location>
        <position position="1"/>
    </location>
</feature>
<name>A0A941EZR2_9ACTN</name>
<dbReference type="AlphaFoldDB" id="A0A941EZR2"/>
<dbReference type="InterPro" id="IPR052568">
    <property type="entry name" value="PKS-FAS_Synthase"/>
</dbReference>
<gene>
    <name evidence="3" type="ORF">KDL01_41260</name>
</gene>
<evidence type="ECO:0000259" key="2">
    <source>
        <dbReference type="SMART" id="SM00827"/>
    </source>
</evidence>
<dbReference type="Pfam" id="PF00698">
    <property type="entry name" value="Acyl_transf_1"/>
    <property type="match status" value="1"/>
</dbReference>
<dbReference type="EMBL" id="JAGSOG010000593">
    <property type="protein sequence ID" value="MBR7839748.1"/>
    <property type="molecule type" value="Genomic_DNA"/>
</dbReference>
<dbReference type="RefSeq" id="WP_212534162.1">
    <property type="nucleotide sequence ID" value="NZ_JAGSOG010000593.1"/>
</dbReference>
<sequence>PDSPPVLDTGSEPDPGKLAFLFCGQGSQYPNMGADLAMTFPAAREAWDELSTGRFDGAQVPLHEIVFPRPAFTESEEGRQHDQLTATEWAQPALAAACVAQLRLVTRLGLRPDCVAGHSLGELVALHAAGCFDERTLIALARRRGELMRDASQCPGAMLALATDAKEAEAQIADHGDAWIANLNTPSQTVISGTVAAIEELERSAQAAGFATHRLAASTAFHSPLVASAATRLFAALDEAAISPPRLPVYATADANQYPHDPDEIRARVTAQLSAPVRFVDQIEAMYADGVRTFVEFGAGSVLTSLVTQILAPRPHLAVSLDRRGTDGVTSLHAALSRLSTHGVALPSDALANAAGYGPAADPDPVGSPVSRPESALTIELVGSNYARPYPPPGGEKELAMPNHSPEQLPAH</sequence>
<dbReference type="InterPro" id="IPR016036">
    <property type="entry name" value="Malonyl_transacylase_ACP-bd"/>
</dbReference>
<feature type="region of interest" description="Disordered" evidence="1">
    <location>
        <begin position="383"/>
        <end position="412"/>
    </location>
</feature>
<keyword evidence="4" id="KW-1185">Reference proteome</keyword>
<dbReference type="Proteomes" id="UP000675781">
    <property type="component" value="Unassembled WGS sequence"/>
</dbReference>
<dbReference type="InterPro" id="IPR014043">
    <property type="entry name" value="Acyl_transferase_dom"/>
</dbReference>
<accession>A0A941EZR2</accession>
<dbReference type="Gene3D" id="3.30.70.250">
    <property type="entry name" value="Malonyl-CoA ACP transacylase, ACP-binding"/>
    <property type="match status" value="1"/>
</dbReference>
<feature type="non-terminal residue" evidence="3">
    <location>
        <position position="412"/>
    </location>
</feature>
<evidence type="ECO:0000256" key="1">
    <source>
        <dbReference type="SAM" id="MobiDB-lite"/>
    </source>
</evidence>
<evidence type="ECO:0000313" key="3">
    <source>
        <dbReference type="EMBL" id="MBR7839748.1"/>
    </source>
</evidence>
<dbReference type="PANTHER" id="PTHR43074">
    <property type="entry name" value="OMEGA-3 POLYUNSATURATED FATTY ACID SYNTHASE PFAB-RELATED"/>
    <property type="match status" value="1"/>
</dbReference>
<dbReference type="SUPFAM" id="SSF55048">
    <property type="entry name" value="Probable ACP-binding domain of malonyl-CoA ACP transacylase"/>
    <property type="match status" value="1"/>
</dbReference>
<dbReference type="Gene3D" id="3.40.366.10">
    <property type="entry name" value="Malonyl-Coenzyme A Acyl Carrier Protein, domain 2"/>
    <property type="match status" value="1"/>
</dbReference>
<dbReference type="GO" id="GO:0006633">
    <property type="term" value="P:fatty acid biosynthetic process"/>
    <property type="evidence" value="ECO:0007669"/>
    <property type="project" value="InterPro"/>
</dbReference>
<dbReference type="SUPFAM" id="SSF52151">
    <property type="entry name" value="FabD/lysophospholipase-like"/>
    <property type="match status" value="1"/>
</dbReference>
<dbReference type="InterPro" id="IPR003965">
    <property type="entry name" value="Fatty_acid_synthase"/>
</dbReference>
<evidence type="ECO:0000313" key="4">
    <source>
        <dbReference type="Proteomes" id="UP000675781"/>
    </source>
</evidence>
<dbReference type="GO" id="GO:0004312">
    <property type="term" value="F:fatty acid synthase activity"/>
    <property type="evidence" value="ECO:0007669"/>
    <property type="project" value="InterPro"/>
</dbReference>
<dbReference type="PRINTS" id="PR01483">
    <property type="entry name" value="FASYNTHASE"/>
</dbReference>
<organism evidence="3 4">
    <name type="scientific">Actinospica durhamensis</name>
    <dbReference type="NCBI Taxonomy" id="1508375"/>
    <lineage>
        <taxon>Bacteria</taxon>
        <taxon>Bacillati</taxon>
        <taxon>Actinomycetota</taxon>
        <taxon>Actinomycetes</taxon>
        <taxon>Catenulisporales</taxon>
        <taxon>Actinospicaceae</taxon>
        <taxon>Actinospica</taxon>
    </lineage>
</organism>
<dbReference type="InterPro" id="IPR016035">
    <property type="entry name" value="Acyl_Trfase/lysoPLipase"/>
</dbReference>
<dbReference type="PANTHER" id="PTHR43074:SF1">
    <property type="entry name" value="BETA-KETOACYL SYNTHASE FAMILY PROTEIN-RELATED"/>
    <property type="match status" value="1"/>
</dbReference>